<comment type="caution">
    <text evidence="10">The sequence shown here is derived from an EMBL/GenBank/DDBJ whole genome shotgun (WGS) entry which is preliminary data.</text>
</comment>
<keyword evidence="6" id="KW-0812">Transmembrane</keyword>
<dbReference type="Gene3D" id="2.60.40.420">
    <property type="entry name" value="Cupredoxins - blue copper proteins"/>
    <property type="match status" value="3"/>
</dbReference>
<sequence length="707" mass="79711">MSSQTSNGDRKLFKSKTMAVYARDQCSGSRDTLDNVEMQRREDDYGDQEDGLLSDEKDSPLPEFEVEEEWHLRTGWVIVSSILTIVGCFVAMVAFGRYFVAKEGTMIDYPETSSSDFRRSTSDYILDPDWDFDASSKVRIYHWAIKDIMANPDGVLRPMITINSQFPGPRIECNEGDTLIIDVDNQSVNATSIHFHGIFQNGTNHMDGTTGVTQCPIAPGHKFRYEFTVTGQSGTYYYHGHQAVQISDGLYGPLVIHSKKEKTLQQISYATDRVVMLQDYYHELSSGLLIEDLKPGSESSPIPDGALINGLNSRDCSVLPHRTCDNSTASLPSFDLTANANHRLRFINVGAFAWFQVSLDEHEFAITEVDGTDIMPSYDTRLMISPAQRYSLIINTNHISTDVFWLRARMVTHCWKEPNLPAHGAAEVRAIIRYVSDNNSPKDITIQPTSLNWNKGIEVKCRDMNTTTYIPTSLRPAPTIADHTYFLRANLERGDWRLQRGFLNTSTFRPQIQHPTLHRTIDGFATKNESFTSLSDTNGVNSVAYDQKHDFLIQHSGIKVVDIIIQNFDEGSHPMHLHGHKMWVLGQAHGPFPGYQALNLQEQGRGTLPGHEHALDNLIRRDVASVEGFGWLALRFVADNPGVWAFHCHMMWHAEAGMVMQFIDRVDEVAMWKIPKENQKLCEVDIGELEKGAVPKDETWFGFGVGG</sequence>
<dbReference type="InterPro" id="IPR002355">
    <property type="entry name" value="Cu_oxidase_Cu_BS"/>
</dbReference>
<evidence type="ECO:0000256" key="3">
    <source>
        <dbReference type="ARBA" id="ARBA00023002"/>
    </source>
</evidence>
<evidence type="ECO:0000313" key="11">
    <source>
        <dbReference type="Proteomes" id="UP000019487"/>
    </source>
</evidence>
<keyword evidence="6" id="KW-0472">Membrane</keyword>
<dbReference type="SUPFAM" id="SSF49503">
    <property type="entry name" value="Cupredoxins"/>
    <property type="match status" value="3"/>
</dbReference>
<keyword evidence="4" id="KW-0186">Copper</keyword>
<evidence type="ECO:0000256" key="5">
    <source>
        <dbReference type="SAM" id="MobiDB-lite"/>
    </source>
</evidence>
<feature type="transmembrane region" description="Helical" evidence="6">
    <location>
        <begin position="76"/>
        <end position="100"/>
    </location>
</feature>
<dbReference type="EMBL" id="AYSA01000169">
    <property type="protein sequence ID" value="ESZ95709.1"/>
    <property type="molecule type" value="Genomic_DNA"/>
</dbReference>
<dbReference type="InterPro" id="IPR033138">
    <property type="entry name" value="Cu_oxidase_CS"/>
</dbReference>
<dbReference type="Pfam" id="PF00394">
    <property type="entry name" value="Cu-oxidase"/>
    <property type="match status" value="1"/>
</dbReference>
<feature type="region of interest" description="Disordered" evidence="5">
    <location>
        <begin position="24"/>
        <end position="58"/>
    </location>
</feature>
<feature type="compositionally biased region" description="Acidic residues" evidence="5">
    <location>
        <begin position="44"/>
        <end position="53"/>
    </location>
</feature>
<evidence type="ECO:0000256" key="1">
    <source>
        <dbReference type="ARBA" id="ARBA00010609"/>
    </source>
</evidence>
<dbReference type="PROSITE" id="PS00079">
    <property type="entry name" value="MULTICOPPER_OXIDASE1"/>
    <property type="match status" value="1"/>
</dbReference>
<keyword evidence="11" id="KW-1185">Reference proteome</keyword>
<keyword evidence="2" id="KW-0479">Metal-binding</keyword>
<dbReference type="InterPro" id="IPR001117">
    <property type="entry name" value="Cu-oxidase_2nd"/>
</dbReference>
<dbReference type="GO" id="GO:0005507">
    <property type="term" value="F:copper ion binding"/>
    <property type="evidence" value="ECO:0007669"/>
    <property type="project" value="InterPro"/>
</dbReference>
<evidence type="ECO:0000256" key="4">
    <source>
        <dbReference type="ARBA" id="ARBA00023008"/>
    </source>
</evidence>
<feature type="compositionally biased region" description="Basic and acidic residues" evidence="5">
    <location>
        <begin position="31"/>
        <end position="43"/>
    </location>
</feature>
<gene>
    <name evidence="10" type="ORF">SBOR_3929</name>
</gene>
<keyword evidence="6" id="KW-1133">Transmembrane helix</keyword>
<dbReference type="FunFam" id="2.60.40.420:FF:000071">
    <property type="entry name" value="Conidial pigment biosynthesis oxidase Abr1/brown 1"/>
    <property type="match status" value="1"/>
</dbReference>
<evidence type="ECO:0000313" key="10">
    <source>
        <dbReference type="EMBL" id="ESZ95709.1"/>
    </source>
</evidence>
<protein>
    <recommendedName>
        <fullName evidence="12">Multicopper oxidase</fullName>
    </recommendedName>
</protein>
<comment type="similarity">
    <text evidence="1">Belongs to the multicopper oxidase family.</text>
</comment>
<organism evidence="10 11">
    <name type="scientific">Sclerotinia borealis (strain F-4128)</name>
    <dbReference type="NCBI Taxonomy" id="1432307"/>
    <lineage>
        <taxon>Eukaryota</taxon>
        <taxon>Fungi</taxon>
        <taxon>Dikarya</taxon>
        <taxon>Ascomycota</taxon>
        <taxon>Pezizomycotina</taxon>
        <taxon>Leotiomycetes</taxon>
        <taxon>Helotiales</taxon>
        <taxon>Sclerotiniaceae</taxon>
        <taxon>Sclerotinia</taxon>
    </lineage>
</organism>
<feature type="domain" description="Plastocyanin-like" evidence="8">
    <location>
        <begin position="532"/>
        <end position="666"/>
    </location>
</feature>
<evidence type="ECO:0000256" key="6">
    <source>
        <dbReference type="SAM" id="Phobius"/>
    </source>
</evidence>
<dbReference type="STRING" id="1432307.W9CM09"/>
<dbReference type="InterPro" id="IPR011706">
    <property type="entry name" value="Cu-oxidase_C"/>
</dbReference>
<evidence type="ECO:0000256" key="2">
    <source>
        <dbReference type="ARBA" id="ARBA00022723"/>
    </source>
</evidence>
<feature type="domain" description="Plastocyanin-like" evidence="9">
    <location>
        <begin position="147"/>
        <end position="260"/>
    </location>
</feature>
<dbReference type="CDD" id="cd13857">
    <property type="entry name" value="CuRO_1_Diphenol_Ox"/>
    <property type="match status" value="1"/>
</dbReference>
<dbReference type="CDD" id="cd13910">
    <property type="entry name" value="CuRO_3_MCO_like_4"/>
    <property type="match status" value="1"/>
</dbReference>
<dbReference type="InterPro" id="IPR011707">
    <property type="entry name" value="Cu-oxidase-like_N"/>
</dbReference>
<dbReference type="PROSITE" id="PS00080">
    <property type="entry name" value="MULTICOPPER_OXIDASE2"/>
    <property type="match status" value="1"/>
</dbReference>
<dbReference type="Proteomes" id="UP000019487">
    <property type="component" value="Unassembled WGS sequence"/>
</dbReference>
<evidence type="ECO:0000259" key="9">
    <source>
        <dbReference type="Pfam" id="PF07732"/>
    </source>
</evidence>
<feature type="domain" description="Plastocyanin-like" evidence="7">
    <location>
        <begin position="272"/>
        <end position="414"/>
    </location>
</feature>
<dbReference type="OrthoDB" id="2121828at2759"/>
<dbReference type="Pfam" id="PF07732">
    <property type="entry name" value="Cu-oxidase_3"/>
    <property type="match status" value="1"/>
</dbReference>
<accession>W9CM09</accession>
<dbReference type="InterPro" id="IPR008972">
    <property type="entry name" value="Cupredoxin"/>
</dbReference>
<evidence type="ECO:0008006" key="12">
    <source>
        <dbReference type="Google" id="ProtNLM"/>
    </source>
</evidence>
<dbReference type="PANTHER" id="PTHR11709:SF414">
    <property type="entry name" value="ADR239WP"/>
    <property type="match status" value="1"/>
</dbReference>
<name>W9CM09_SCLBF</name>
<proteinExistence type="inferred from homology"/>
<dbReference type="GO" id="GO:0016491">
    <property type="term" value="F:oxidoreductase activity"/>
    <property type="evidence" value="ECO:0007669"/>
    <property type="project" value="UniProtKB-KW"/>
</dbReference>
<dbReference type="HOGENOM" id="CLU_006504_7_1_1"/>
<dbReference type="PANTHER" id="PTHR11709">
    <property type="entry name" value="MULTI-COPPER OXIDASE"/>
    <property type="match status" value="1"/>
</dbReference>
<dbReference type="InterPro" id="IPR045087">
    <property type="entry name" value="Cu-oxidase_fam"/>
</dbReference>
<dbReference type="AlphaFoldDB" id="W9CM09"/>
<evidence type="ECO:0000259" key="7">
    <source>
        <dbReference type="Pfam" id="PF00394"/>
    </source>
</evidence>
<evidence type="ECO:0000259" key="8">
    <source>
        <dbReference type="Pfam" id="PF07731"/>
    </source>
</evidence>
<keyword evidence="3" id="KW-0560">Oxidoreductase</keyword>
<dbReference type="Pfam" id="PF07731">
    <property type="entry name" value="Cu-oxidase_2"/>
    <property type="match status" value="1"/>
</dbReference>
<reference evidence="10 11" key="1">
    <citation type="journal article" date="2014" name="Genome Announc.">
        <title>Draft genome sequence of Sclerotinia borealis, a psychrophilic plant pathogenic fungus.</title>
        <authorList>
            <person name="Mardanov A.V."/>
            <person name="Beletsky A.V."/>
            <person name="Kadnikov V.V."/>
            <person name="Ignatov A.N."/>
            <person name="Ravin N.V."/>
        </authorList>
    </citation>
    <scope>NUCLEOTIDE SEQUENCE [LARGE SCALE GENOMIC DNA]</scope>
    <source>
        <strain evidence="11">F-4157</strain>
    </source>
</reference>